<evidence type="ECO:0000313" key="2">
    <source>
        <dbReference type="Proteomes" id="UP001059041"/>
    </source>
</evidence>
<dbReference type="InterPro" id="IPR012337">
    <property type="entry name" value="RNaseH-like_sf"/>
</dbReference>
<gene>
    <name evidence="1" type="ORF">IRJ41_013553</name>
</gene>
<dbReference type="AlphaFoldDB" id="A0A9W7T2J1"/>
<evidence type="ECO:0000313" key="1">
    <source>
        <dbReference type="EMBL" id="KAI7790285.1"/>
    </source>
</evidence>
<sequence length="184" mass="20464">DIQRELHLPVKRLQQDVKTRWNSTFDMIQSMLEQKRALSAFAADHELPATLTANQWGLLEKTVIVLSPFEDLTRAINSSQSSTADVIPAIVVLKCLLSQERDTDSGIKTMKSTLLQAVNERLCNIEDEPLFSVATLLDPRCKDRYFTSADAVIHAKNALTKEAEKIEDTLRTATTAAGPAEVQL</sequence>
<name>A0A9W7T2J1_TRIRA</name>
<protein>
    <submittedName>
        <fullName evidence="1">Zinc finger BED domain-containing protein 4-like</fullName>
    </submittedName>
</protein>
<keyword evidence="2" id="KW-1185">Reference proteome</keyword>
<dbReference type="GO" id="GO:0005634">
    <property type="term" value="C:nucleus"/>
    <property type="evidence" value="ECO:0007669"/>
    <property type="project" value="TreeGrafter"/>
</dbReference>
<comment type="caution">
    <text evidence="1">The sequence shown here is derived from an EMBL/GenBank/DDBJ whole genome shotgun (WGS) entry which is preliminary data.</text>
</comment>
<feature type="non-terminal residue" evidence="1">
    <location>
        <position position="1"/>
    </location>
</feature>
<organism evidence="1 2">
    <name type="scientific">Triplophysa rosa</name>
    <name type="common">Cave loach</name>
    <dbReference type="NCBI Taxonomy" id="992332"/>
    <lineage>
        <taxon>Eukaryota</taxon>
        <taxon>Metazoa</taxon>
        <taxon>Chordata</taxon>
        <taxon>Craniata</taxon>
        <taxon>Vertebrata</taxon>
        <taxon>Euteleostomi</taxon>
        <taxon>Actinopterygii</taxon>
        <taxon>Neopterygii</taxon>
        <taxon>Teleostei</taxon>
        <taxon>Ostariophysi</taxon>
        <taxon>Cypriniformes</taxon>
        <taxon>Nemacheilidae</taxon>
        <taxon>Triplophysa</taxon>
    </lineage>
</organism>
<dbReference type="EMBL" id="JAFHDT010000184">
    <property type="protein sequence ID" value="KAI7790285.1"/>
    <property type="molecule type" value="Genomic_DNA"/>
</dbReference>
<dbReference type="Proteomes" id="UP001059041">
    <property type="component" value="Unassembled WGS sequence"/>
</dbReference>
<dbReference type="PANTHER" id="PTHR47241">
    <property type="entry name" value="FINGER PROTEIN, PUTATIVE-RELATED"/>
    <property type="match status" value="1"/>
</dbReference>
<accession>A0A9W7T2J1</accession>
<dbReference type="SUPFAM" id="SSF53098">
    <property type="entry name" value="Ribonuclease H-like"/>
    <property type="match status" value="1"/>
</dbReference>
<reference evidence="1" key="1">
    <citation type="submission" date="2021-02" db="EMBL/GenBank/DDBJ databases">
        <title>Comparative genomics reveals that relaxation of natural selection precedes convergent phenotypic evolution of cavefish.</title>
        <authorList>
            <person name="Peng Z."/>
        </authorList>
    </citation>
    <scope>NUCLEOTIDE SEQUENCE</scope>
    <source>
        <tissue evidence="1">Muscle</tissue>
    </source>
</reference>
<dbReference type="PANTHER" id="PTHR47241:SF1">
    <property type="entry name" value="BED-TYPE DOMAIN-CONTAINING PROTEIN"/>
    <property type="match status" value="1"/>
</dbReference>
<proteinExistence type="predicted"/>
<dbReference type="InterPro" id="IPR052865">
    <property type="entry name" value="Zinc_finger_BED"/>
</dbReference>